<sequence length="811" mass="91036">MAATTTTASPRIVKARKNDAVRVVVRVRPVLPREREAGIATRVDHETQTVTVCNSEEDEGELSPRATHSFEFDTVYDESASQFEVYETTARPVVESCLEGYNATIFAYGQTGTGKTYTQYGRSWTNGDDSERGIIPRAVEQIFGHVSSSSSPNAPGWARTRFLVRASCLQIYQEQVSDLLDEEDDDGASTSSLPIREDPKRGVYVEGLSELVVKTPREVYQLMERASRRRATGATRMNDVSSRSHAVFAVVVEQSASVYVDDEGAELSPEDFARTMRAMGLKRDEALTRLEDRVRQTFLLGKLNLVDLAGSERVRISGASGVRLEESKKINASLSSLGNVIAALSEKRRHVPYRDSKLTRLLEDSLGGNCLTTMLATVSPSRDAASETVSTLKFATRAMSVTNEPRVNQDLDQKSLLRKYERELKRLRAELDERNRHVVDQRRLLELDERRRQAEEDKMAAIRALEARSREFMREKQEKHELEERIARLTSQIVFTDDHGGGLTLREPRRSTFGAAYHASPDRASNLSSHPRRRRRDDLDDDDDPSPEEAPPPPEPQPLVRNDYDDRLADLEHERQSIVEEKAQVERYKQLLLKQRDIMIALTQRLNERDEQIVALQDELDAYDKNQADLENKLDEKTAQCIHLQRVQLEGILGAADAPAPGADPSSKKADELRRLRADLDRAQRDAATARTDLAAQASQLQAKDAELATLKQETRASPDLAKLLDLRDKERKAVQTIFEKKLAVLVDSVDANVTDNVKAAKRDLAALRRLVNASVEALRQADAEAARHPYTNGSTPASHRPPRHPERTIS</sequence>
<feature type="coiled-coil region" evidence="8">
    <location>
        <begin position="410"/>
        <end position="492"/>
    </location>
</feature>
<dbReference type="Pfam" id="PF00225">
    <property type="entry name" value="Kinesin"/>
    <property type="match status" value="1"/>
</dbReference>
<dbReference type="GO" id="GO:0007018">
    <property type="term" value="P:microtubule-based movement"/>
    <property type="evidence" value="ECO:0007669"/>
    <property type="project" value="InterPro"/>
</dbReference>
<comment type="caution">
    <text evidence="11">The sequence shown here is derived from an EMBL/GenBank/DDBJ whole genome shotgun (WGS) entry which is preliminary data.</text>
</comment>
<dbReference type="InterPro" id="IPR027640">
    <property type="entry name" value="Kinesin-like_fam"/>
</dbReference>
<proteinExistence type="inferred from homology"/>
<dbReference type="PANTHER" id="PTHR47968:SF36">
    <property type="entry name" value="KINESIN HEAVY CHAIN ISOFORM X1"/>
    <property type="match status" value="1"/>
</dbReference>
<feature type="region of interest" description="Disordered" evidence="9">
    <location>
        <begin position="514"/>
        <end position="562"/>
    </location>
</feature>
<evidence type="ECO:0000256" key="8">
    <source>
        <dbReference type="SAM" id="Coils"/>
    </source>
</evidence>
<dbReference type="PROSITE" id="PS00411">
    <property type="entry name" value="KINESIN_MOTOR_1"/>
    <property type="match status" value="1"/>
</dbReference>
<dbReference type="AlphaFoldDB" id="A0AAD7XPL7"/>
<evidence type="ECO:0000256" key="2">
    <source>
        <dbReference type="ARBA" id="ARBA00022741"/>
    </source>
</evidence>
<dbReference type="SMART" id="SM00129">
    <property type="entry name" value="KISc"/>
    <property type="match status" value="1"/>
</dbReference>
<feature type="region of interest" description="Disordered" evidence="9">
    <location>
        <begin position="783"/>
        <end position="811"/>
    </location>
</feature>
<feature type="domain" description="Kinesin motor" evidence="10">
    <location>
        <begin position="20"/>
        <end position="401"/>
    </location>
</feature>
<protein>
    <recommendedName>
        <fullName evidence="7">Kinesin-like protein</fullName>
    </recommendedName>
</protein>
<comment type="similarity">
    <text evidence="6 7">Belongs to the TRAFAC class myosin-kinesin ATPase superfamily. Kinesin family.</text>
</comment>
<accession>A0AAD7XPL7</accession>
<keyword evidence="1 7" id="KW-0493">Microtubule</keyword>
<dbReference type="CDD" id="cd00106">
    <property type="entry name" value="KISc"/>
    <property type="match status" value="1"/>
</dbReference>
<dbReference type="PRINTS" id="PR00380">
    <property type="entry name" value="KINESINHEAVY"/>
</dbReference>
<feature type="coiled-coil region" evidence="8">
    <location>
        <begin position="666"/>
        <end position="714"/>
    </location>
</feature>
<dbReference type="GO" id="GO:0003777">
    <property type="term" value="F:microtubule motor activity"/>
    <property type="evidence" value="ECO:0007669"/>
    <property type="project" value="InterPro"/>
</dbReference>
<feature type="binding site" evidence="6">
    <location>
        <begin position="109"/>
        <end position="116"/>
    </location>
    <ligand>
        <name>ATP</name>
        <dbReference type="ChEBI" id="CHEBI:30616"/>
    </ligand>
</feature>
<reference evidence="11" key="1">
    <citation type="submission" date="2023-01" db="EMBL/GenBank/DDBJ databases">
        <title>Metagenome sequencing of chrysophaentin producing Chrysophaeum taylorii.</title>
        <authorList>
            <person name="Davison J."/>
            <person name="Bewley C."/>
        </authorList>
    </citation>
    <scope>NUCLEOTIDE SEQUENCE</scope>
    <source>
        <strain evidence="11">NIES-1699</strain>
    </source>
</reference>
<dbReference type="Gene3D" id="3.40.850.10">
    <property type="entry name" value="Kinesin motor domain"/>
    <property type="match status" value="1"/>
</dbReference>
<evidence type="ECO:0000313" key="11">
    <source>
        <dbReference type="EMBL" id="KAJ8612152.1"/>
    </source>
</evidence>
<dbReference type="GO" id="GO:0008017">
    <property type="term" value="F:microtubule binding"/>
    <property type="evidence" value="ECO:0007669"/>
    <property type="project" value="InterPro"/>
</dbReference>
<dbReference type="PROSITE" id="PS50067">
    <property type="entry name" value="KINESIN_MOTOR_2"/>
    <property type="match status" value="1"/>
</dbReference>
<dbReference type="EMBL" id="JAQMWT010000057">
    <property type="protein sequence ID" value="KAJ8612152.1"/>
    <property type="molecule type" value="Genomic_DNA"/>
</dbReference>
<dbReference type="InterPro" id="IPR001752">
    <property type="entry name" value="Kinesin_motor_dom"/>
</dbReference>
<gene>
    <name evidence="11" type="ORF">CTAYLR_002473</name>
</gene>
<dbReference type="Proteomes" id="UP001230188">
    <property type="component" value="Unassembled WGS sequence"/>
</dbReference>
<evidence type="ECO:0000313" key="12">
    <source>
        <dbReference type="Proteomes" id="UP001230188"/>
    </source>
</evidence>
<dbReference type="InterPro" id="IPR036961">
    <property type="entry name" value="Kinesin_motor_dom_sf"/>
</dbReference>
<dbReference type="GO" id="GO:0005524">
    <property type="term" value="F:ATP binding"/>
    <property type="evidence" value="ECO:0007669"/>
    <property type="project" value="UniProtKB-UniRule"/>
</dbReference>
<dbReference type="InterPro" id="IPR027417">
    <property type="entry name" value="P-loop_NTPase"/>
</dbReference>
<dbReference type="GO" id="GO:0005874">
    <property type="term" value="C:microtubule"/>
    <property type="evidence" value="ECO:0007669"/>
    <property type="project" value="UniProtKB-KW"/>
</dbReference>
<evidence type="ECO:0000256" key="6">
    <source>
        <dbReference type="PROSITE-ProRule" id="PRU00283"/>
    </source>
</evidence>
<organism evidence="11 12">
    <name type="scientific">Chrysophaeum taylorii</name>
    <dbReference type="NCBI Taxonomy" id="2483200"/>
    <lineage>
        <taxon>Eukaryota</taxon>
        <taxon>Sar</taxon>
        <taxon>Stramenopiles</taxon>
        <taxon>Ochrophyta</taxon>
        <taxon>Pelagophyceae</taxon>
        <taxon>Pelagomonadales</taxon>
        <taxon>Pelagomonadaceae</taxon>
        <taxon>Chrysophaeum</taxon>
    </lineage>
</organism>
<dbReference type="InterPro" id="IPR019821">
    <property type="entry name" value="Kinesin_motor_CS"/>
</dbReference>
<evidence type="ECO:0000256" key="5">
    <source>
        <dbReference type="ARBA" id="ARBA00023175"/>
    </source>
</evidence>
<dbReference type="SUPFAM" id="SSF52540">
    <property type="entry name" value="P-loop containing nucleoside triphosphate hydrolases"/>
    <property type="match status" value="1"/>
</dbReference>
<keyword evidence="5 6" id="KW-0505">Motor protein</keyword>
<keyword evidence="3 6" id="KW-0067">ATP-binding</keyword>
<keyword evidence="4 8" id="KW-0175">Coiled coil</keyword>
<evidence type="ECO:0000259" key="10">
    <source>
        <dbReference type="PROSITE" id="PS50067"/>
    </source>
</evidence>
<name>A0AAD7XPL7_9STRA</name>
<evidence type="ECO:0000256" key="4">
    <source>
        <dbReference type="ARBA" id="ARBA00023054"/>
    </source>
</evidence>
<dbReference type="PANTHER" id="PTHR47968">
    <property type="entry name" value="CENTROMERE PROTEIN E"/>
    <property type="match status" value="1"/>
</dbReference>
<evidence type="ECO:0000256" key="9">
    <source>
        <dbReference type="SAM" id="MobiDB-lite"/>
    </source>
</evidence>
<evidence type="ECO:0000256" key="7">
    <source>
        <dbReference type="RuleBase" id="RU000394"/>
    </source>
</evidence>
<keyword evidence="12" id="KW-1185">Reference proteome</keyword>
<evidence type="ECO:0000256" key="3">
    <source>
        <dbReference type="ARBA" id="ARBA00022840"/>
    </source>
</evidence>
<keyword evidence="2 6" id="KW-0547">Nucleotide-binding</keyword>
<evidence type="ECO:0000256" key="1">
    <source>
        <dbReference type="ARBA" id="ARBA00022701"/>
    </source>
</evidence>
<feature type="compositionally biased region" description="Pro residues" evidence="9">
    <location>
        <begin position="548"/>
        <end position="557"/>
    </location>
</feature>